<feature type="compositionally biased region" description="Polar residues" evidence="2">
    <location>
        <begin position="1"/>
        <end position="15"/>
    </location>
</feature>
<dbReference type="InterPro" id="IPR026728">
    <property type="entry name" value="BLTP3A/B"/>
</dbReference>
<evidence type="ECO:0000256" key="2">
    <source>
        <dbReference type="SAM" id="MobiDB-lite"/>
    </source>
</evidence>
<evidence type="ECO:0000313" key="4">
    <source>
        <dbReference type="Proteomes" id="UP000264820"/>
    </source>
</evidence>
<reference evidence="3" key="2">
    <citation type="submission" date="2025-09" db="UniProtKB">
        <authorList>
            <consortium name="Ensembl"/>
        </authorList>
    </citation>
    <scope>IDENTIFICATION</scope>
</reference>
<reference evidence="3" key="1">
    <citation type="submission" date="2025-08" db="UniProtKB">
        <authorList>
            <consortium name="Ensembl"/>
        </authorList>
    </citation>
    <scope>IDENTIFICATION</scope>
</reference>
<proteinExistence type="predicted"/>
<keyword evidence="1" id="KW-0175">Coiled coil</keyword>
<feature type="region of interest" description="Disordered" evidence="2">
    <location>
        <begin position="1"/>
        <end position="41"/>
    </location>
</feature>
<dbReference type="GeneTree" id="ENSGT00600000084428"/>
<dbReference type="Ensembl" id="ENSHCOT00000004947.1">
    <property type="protein sequence ID" value="ENSHCOP00000005686.1"/>
    <property type="gene ID" value="ENSHCOG00000000661.1"/>
</dbReference>
<sequence length="300" mass="32420">MSISGFKATTDSSAEVTAPAPLPEQEGGVSPDTVSAASQSIDEPSKDIVSVLVLKVHSVCVAMESVGESTGVALEVDKVTPVQLGNVSLRQYLSSRSPAEVHSPSTGLPRRPEVRARLESGPCAAAHSPLAERNGFLQLRLHGYRASLLMSTLRNLAHFLEDDTAPQVLPMEISVQDLHIHLKDDGQRDTPSEAEPITLHVDSLLIHRRDDGAFYPRLNNSARLLPLIVDTEAKRSVTADGALSPVTEVTVAEATQTRMLTDENECLKVELSRAKMALAEVQMERDSLLHQINSLKVNTS</sequence>
<evidence type="ECO:0000313" key="3">
    <source>
        <dbReference type="Ensembl" id="ENSHCOP00000005686.1"/>
    </source>
</evidence>
<dbReference type="PANTHER" id="PTHR22774:SF17">
    <property type="entry name" value="BRIDGE-LIKE LIPID TRANSFER PROTEIN FAMILY MEMBER 3B"/>
    <property type="match status" value="1"/>
</dbReference>
<organism evidence="3 4">
    <name type="scientific">Hippocampus comes</name>
    <name type="common">Tiger tail seahorse</name>
    <dbReference type="NCBI Taxonomy" id="109280"/>
    <lineage>
        <taxon>Eukaryota</taxon>
        <taxon>Metazoa</taxon>
        <taxon>Chordata</taxon>
        <taxon>Craniata</taxon>
        <taxon>Vertebrata</taxon>
        <taxon>Euteleostomi</taxon>
        <taxon>Actinopterygii</taxon>
        <taxon>Neopterygii</taxon>
        <taxon>Teleostei</taxon>
        <taxon>Neoteleostei</taxon>
        <taxon>Acanthomorphata</taxon>
        <taxon>Syngnathiaria</taxon>
        <taxon>Syngnathiformes</taxon>
        <taxon>Syngnathoidei</taxon>
        <taxon>Syngnathidae</taxon>
        <taxon>Hippocampus</taxon>
    </lineage>
</organism>
<evidence type="ECO:0008006" key="5">
    <source>
        <dbReference type="Google" id="ProtNLM"/>
    </source>
</evidence>
<evidence type="ECO:0000256" key="1">
    <source>
        <dbReference type="SAM" id="Coils"/>
    </source>
</evidence>
<dbReference type="OMA" id="INTQHFL"/>
<protein>
    <recommendedName>
        <fullName evidence="5">UHRF1-binding protein 1-like</fullName>
    </recommendedName>
</protein>
<accession>A0A3Q2XYZ8</accession>
<dbReference type="Proteomes" id="UP000264820">
    <property type="component" value="Unplaced"/>
</dbReference>
<dbReference type="PANTHER" id="PTHR22774">
    <property type="entry name" value="CHOREIN N-TERMINAL DOMAIN-CONTAINING PROTEIN"/>
    <property type="match status" value="1"/>
</dbReference>
<name>A0A3Q2XYZ8_HIPCM</name>
<feature type="coiled-coil region" evidence="1">
    <location>
        <begin position="264"/>
        <end position="298"/>
    </location>
</feature>
<dbReference type="AlphaFoldDB" id="A0A3Q2XYZ8"/>
<dbReference type="Pfam" id="PF24917">
    <property type="entry name" value="BLTP3A_B"/>
    <property type="match status" value="1"/>
</dbReference>
<keyword evidence="4" id="KW-1185">Reference proteome</keyword>
<feature type="compositionally biased region" description="Polar residues" evidence="2">
    <location>
        <begin position="32"/>
        <end position="41"/>
    </location>
</feature>